<keyword evidence="1" id="KW-1133">Transmembrane helix</keyword>
<protein>
    <recommendedName>
        <fullName evidence="4">Prepilin-type N-terminal cleavage/methylation domain-containing protein</fullName>
    </recommendedName>
</protein>
<keyword evidence="3" id="KW-1185">Reference proteome</keyword>
<evidence type="ECO:0000313" key="2">
    <source>
        <dbReference type="EMBL" id="GEP29131.1"/>
    </source>
</evidence>
<dbReference type="Gene3D" id="3.30.700.10">
    <property type="entry name" value="Glycoprotein, Type 4 Pilin"/>
    <property type="match status" value="1"/>
</dbReference>
<evidence type="ECO:0000256" key="1">
    <source>
        <dbReference type="SAM" id="Phobius"/>
    </source>
</evidence>
<dbReference type="SUPFAM" id="SSF54523">
    <property type="entry name" value="Pili subunits"/>
    <property type="match status" value="1"/>
</dbReference>
<feature type="transmembrane region" description="Helical" evidence="1">
    <location>
        <begin position="25"/>
        <end position="48"/>
    </location>
</feature>
<name>A0A512L4L1_9PROT</name>
<dbReference type="InterPro" id="IPR012902">
    <property type="entry name" value="N_methyl_site"/>
</dbReference>
<keyword evidence="1" id="KW-0472">Membrane</keyword>
<keyword evidence="1" id="KW-0812">Transmembrane</keyword>
<organism evidence="2 3">
    <name type="scientific">Sulfuriferula plumbiphila</name>
    <dbReference type="NCBI Taxonomy" id="171865"/>
    <lineage>
        <taxon>Bacteria</taxon>
        <taxon>Pseudomonadati</taxon>
        <taxon>Pseudomonadota</taxon>
        <taxon>Betaproteobacteria</taxon>
        <taxon>Nitrosomonadales</taxon>
        <taxon>Sulfuricellaceae</taxon>
        <taxon>Sulfuriferula</taxon>
    </lineage>
</organism>
<dbReference type="Pfam" id="PF07963">
    <property type="entry name" value="N_methyl"/>
    <property type="match status" value="1"/>
</dbReference>
<evidence type="ECO:0008006" key="4">
    <source>
        <dbReference type="Google" id="ProtNLM"/>
    </source>
</evidence>
<comment type="caution">
    <text evidence="2">The sequence shown here is derived from an EMBL/GenBank/DDBJ whole genome shotgun (WGS) entry which is preliminary data.</text>
</comment>
<dbReference type="RefSeq" id="WP_147070006.1">
    <property type="nucleotide sequence ID" value="NZ_AP021884.1"/>
</dbReference>
<sequence>MLATSGLNNFGDTFRPLLKNHHKGFSLIEMAIVLIIITLVVGGALVPLGAQIEQRKRAQTQKTLDEIKEALIGYALSRGVLPCPSNVTGGIPDGNANCTVTTGVATGYIPWVSLGVNNQDAWGNLIRYAVDTQFTTTFTLQTTGSITIATHNPDGSTPAISSNIPAVVLSLGKNSYGAMSAGGVLQFTPTAFSTNDPDEYQNQKNSSSLFFSHTPAPPGTATTIGGEFDDIVTWISPNILYNRMVAAGKLP</sequence>
<dbReference type="PROSITE" id="PS00409">
    <property type="entry name" value="PROKAR_NTER_METHYL"/>
    <property type="match status" value="1"/>
</dbReference>
<proteinExistence type="predicted"/>
<evidence type="ECO:0000313" key="3">
    <source>
        <dbReference type="Proteomes" id="UP000321337"/>
    </source>
</evidence>
<dbReference type="OrthoDB" id="6038212at2"/>
<dbReference type="NCBIfam" id="TIGR02532">
    <property type="entry name" value="IV_pilin_GFxxxE"/>
    <property type="match status" value="1"/>
</dbReference>
<reference evidence="2 3" key="1">
    <citation type="submission" date="2019-07" db="EMBL/GenBank/DDBJ databases">
        <title>Whole genome shotgun sequence of Thiobacillus plumbophilus NBRC 107929.</title>
        <authorList>
            <person name="Hosoyama A."/>
            <person name="Uohara A."/>
            <person name="Ohji S."/>
            <person name="Ichikawa N."/>
        </authorList>
    </citation>
    <scope>NUCLEOTIDE SEQUENCE [LARGE SCALE GENOMIC DNA]</scope>
    <source>
        <strain evidence="2 3">NBRC 107929</strain>
    </source>
</reference>
<dbReference type="EMBL" id="BKAD01000003">
    <property type="protein sequence ID" value="GEP29131.1"/>
    <property type="molecule type" value="Genomic_DNA"/>
</dbReference>
<dbReference type="InterPro" id="IPR045584">
    <property type="entry name" value="Pilin-like"/>
</dbReference>
<accession>A0A512L4L1</accession>
<dbReference type="AlphaFoldDB" id="A0A512L4L1"/>
<dbReference type="Proteomes" id="UP000321337">
    <property type="component" value="Unassembled WGS sequence"/>
</dbReference>
<gene>
    <name evidence="2" type="ORF">TPL01_02690</name>
</gene>